<comment type="caution">
    <text evidence="2">The sequence shown here is derived from an EMBL/GenBank/DDBJ whole genome shotgun (WGS) entry which is preliminary data.</text>
</comment>
<gene>
    <name evidence="2" type="ORF">DD666_08060</name>
</gene>
<dbReference type="EMBL" id="DOEK01000020">
    <property type="protein sequence ID" value="HBP29355.1"/>
    <property type="molecule type" value="Genomic_DNA"/>
</dbReference>
<accession>A0A356LFT4</accession>
<keyword evidence="1" id="KW-0812">Transmembrane</keyword>
<evidence type="ECO:0000313" key="2">
    <source>
        <dbReference type="EMBL" id="HBP29355.1"/>
    </source>
</evidence>
<protein>
    <submittedName>
        <fullName evidence="2">Uncharacterized protein</fullName>
    </submittedName>
</protein>
<organism evidence="2 3">
    <name type="scientific">Advenella kashmirensis</name>
    <dbReference type="NCBI Taxonomy" id="310575"/>
    <lineage>
        <taxon>Bacteria</taxon>
        <taxon>Pseudomonadati</taxon>
        <taxon>Pseudomonadota</taxon>
        <taxon>Betaproteobacteria</taxon>
        <taxon>Burkholderiales</taxon>
        <taxon>Alcaligenaceae</taxon>
    </lineage>
</organism>
<name>A0A356LFT4_9BURK</name>
<sequence>MIYVISIAGLAFLIAAIYAQSALSELLGFFRDRPHLLDRTGFISDLYFLFDLTMCRYGFVHYVLKNPNPPDEIAAAFPQYGWLRKISNIAYFLHILFGVVLITAFIISRI</sequence>
<keyword evidence="1" id="KW-0472">Membrane</keyword>
<evidence type="ECO:0000313" key="3">
    <source>
        <dbReference type="Proteomes" id="UP000264036"/>
    </source>
</evidence>
<keyword evidence="1" id="KW-1133">Transmembrane helix</keyword>
<dbReference type="AlphaFoldDB" id="A0A356LFT4"/>
<proteinExistence type="predicted"/>
<reference evidence="2 3" key="1">
    <citation type="journal article" date="2018" name="Nat. Biotechnol.">
        <title>A standardized bacterial taxonomy based on genome phylogeny substantially revises the tree of life.</title>
        <authorList>
            <person name="Parks D.H."/>
            <person name="Chuvochina M."/>
            <person name="Waite D.W."/>
            <person name="Rinke C."/>
            <person name="Skarshewski A."/>
            <person name="Chaumeil P.A."/>
            <person name="Hugenholtz P."/>
        </authorList>
    </citation>
    <scope>NUCLEOTIDE SEQUENCE [LARGE SCALE GENOMIC DNA]</scope>
    <source>
        <strain evidence="2">UBA10707</strain>
    </source>
</reference>
<feature type="transmembrane region" description="Helical" evidence="1">
    <location>
        <begin position="89"/>
        <end position="107"/>
    </location>
</feature>
<dbReference type="Proteomes" id="UP000264036">
    <property type="component" value="Unassembled WGS sequence"/>
</dbReference>
<evidence type="ECO:0000256" key="1">
    <source>
        <dbReference type="SAM" id="Phobius"/>
    </source>
</evidence>